<dbReference type="GO" id="GO:0005743">
    <property type="term" value="C:mitochondrial inner membrane"/>
    <property type="evidence" value="ECO:0007669"/>
    <property type="project" value="InterPro"/>
</dbReference>
<feature type="non-terminal residue" evidence="1">
    <location>
        <position position="1"/>
    </location>
</feature>
<name>A0A2I0J4L4_PUNGR</name>
<dbReference type="PANTHER" id="PTHR36987:SF1">
    <property type="entry name" value="NADH DEHYDROGENASE [UBIQUINONE] 1 BETA SUBCOMPLEX SUBUNIT 2"/>
    <property type="match status" value="1"/>
</dbReference>
<evidence type="ECO:0000313" key="1">
    <source>
        <dbReference type="EMBL" id="PKI51177.1"/>
    </source>
</evidence>
<dbReference type="EMBL" id="PGOL01002041">
    <property type="protein sequence ID" value="PKI51177.1"/>
    <property type="molecule type" value="Genomic_DNA"/>
</dbReference>
<gene>
    <name evidence="1" type="ORF">CRG98_028464</name>
</gene>
<accession>A0A2I0J4L4</accession>
<reference evidence="1 2" key="1">
    <citation type="submission" date="2017-11" db="EMBL/GenBank/DDBJ databases">
        <title>De-novo sequencing of pomegranate (Punica granatum L.) genome.</title>
        <authorList>
            <person name="Akparov Z."/>
            <person name="Amiraslanov A."/>
            <person name="Hajiyeva S."/>
            <person name="Abbasov M."/>
            <person name="Kaur K."/>
            <person name="Hamwieh A."/>
            <person name="Solovyev V."/>
            <person name="Salamov A."/>
            <person name="Braich B."/>
            <person name="Kosarev P."/>
            <person name="Mahmoud A."/>
            <person name="Hajiyev E."/>
            <person name="Babayeva S."/>
            <person name="Izzatullayeva V."/>
            <person name="Mammadov A."/>
            <person name="Mammadov A."/>
            <person name="Sharifova S."/>
            <person name="Ojaghi J."/>
            <person name="Eynullazada K."/>
            <person name="Bayramov B."/>
            <person name="Abdulazimova A."/>
            <person name="Shahmuradov I."/>
        </authorList>
    </citation>
    <scope>NUCLEOTIDE SEQUENCE [LARGE SCALE GENOMIC DNA]</scope>
    <source>
        <strain evidence="2">cv. AG2017</strain>
        <tissue evidence="1">Leaf</tissue>
    </source>
</reference>
<organism evidence="1 2">
    <name type="scientific">Punica granatum</name>
    <name type="common">Pomegranate</name>
    <dbReference type="NCBI Taxonomy" id="22663"/>
    <lineage>
        <taxon>Eukaryota</taxon>
        <taxon>Viridiplantae</taxon>
        <taxon>Streptophyta</taxon>
        <taxon>Embryophyta</taxon>
        <taxon>Tracheophyta</taxon>
        <taxon>Spermatophyta</taxon>
        <taxon>Magnoliopsida</taxon>
        <taxon>eudicotyledons</taxon>
        <taxon>Gunneridae</taxon>
        <taxon>Pentapetalae</taxon>
        <taxon>rosids</taxon>
        <taxon>malvids</taxon>
        <taxon>Myrtales</taxon>
        <taxon>Lythraceae</taxon>
        <taxon>Punica</taxon>
    </lineage>
</organism>
<protein>
    <submittedName>
        <fullName evidence="1">Uncharacterized protein</fullName>
    </submittedName>
</protein>
<comment type="caution">
    <text evidence="1">The sequence shown here is derived from an EMBL/GenBank/DDBJ whole genome shotgun (WGS) entry which is preliminary data.</text>
</comment>
<dbReference type="PANTHER" id="PTHR36987">
    <property type="entry name" value="NADH DEHYDROGENASE [UBIQUINONE] 1 BETA SUBCOMPLEX SUBUNIT 2-LIKE"/>
    <property type="match status" value="1"/>
</dbReference>
<evidence type="ECO:0000313" key="2">
    <source>
        <dbReference type="Proteomes" id="UP000233551"/>
    </source>
</evidence>
<dbReference type="STRING" id="22663.A0A2I0J4L4"/>
<dbReference type="GO" id="GO:0045271">
    <property type="term" value="C:respiratory chain complex I"/>
    <property type="evidence" value="ECO:0007669"/>
    <property type="project" value="InterPro"/>
</dbReference>
<dbReference type="AlphaFoldDB" id="A0A2I0J4L4"/>
<dbReference type="Proteomes" id="UP000233551">
    <property type="component" value="Unassembled WGS sequence"/>
</dbReference>
<dbReference type="InterPro" id="IPR044980">
    <property type="entry name" value="NDUFB2_plant/fungi"/>
</dbReference>
<sequence length="163" mass="17456">VVGAGGDEGSDVEGRVGGQGDGAALAVEGGVGAVEAAPAVDLGHLGLKLISYGISHSHSLSLYGSTRLLRSVDRVVGHGTGRMSILGRHKKSRSRPKCEQINLLGRSQQWQFKPKDKVMGNDQVRFWVLYRAKQDGPVVLGWRHPWEGHGDSHGHGSEHESSH</sequence>
<proteinExistence type="predicted"/>
<keyword evidence="2" id="KW-1185">Reference proteome</keyword>